<dbReference type="InterPro" id="IPR006311">
    <property type="entry name" value="TAT_signal"/>
</dbReference>
<dbReference type="AlphaFoldDB" id="A9B6N7"/>
<evidence type="ECO:0000313" key="2">
    <source>
        <dbReference type="Proteomes" id="UP000000787"/>
    </source>
</evidence>
<dbReference type="PROSITE" id="PS51318">
    <property type="entry name" value="TAT"/>
    <property type="match status" value="1"/>
</dbReference>
<dbReference type="InParanoid" id="A9B6N7"/>
<sequence>MNVGVGRRILLWGVGVLMALVAAVPSAGYAAMPQSAFAVPGCSIVVNKPSVGTRKINNQSVSVVIGYVQVNCNTTQSQITINRTIQKSQGNQVLISYTAQPAYTCYQVKWCGAEVWYSYSSGTWQTFGSSSHTDYVIGSGTINL</sequence>
<reference evidence="1 2" key="1">
    <citation type="journal article" date="2011" name="Stand. Genomic Sci.">
        <title>Complete genome sequence of the filamentous gliding predatory bacterium Herpetosiphon aurantiacus type strain (114-95(T)).</title>
        <authorList>
            <person name="Kiss H."/>
            <person name="Nett M."/>
            <person name="Domin N."/>
            <person name="Martin K."/>
            <person name="Maresca J.A."/>
            <person name="Copeland A."/>
            <person name="Lapidus A."/>
            <person name="Lucas S."/>
            <person name="Berry K.W."/>
            <person name="Glavina Del Rio T."/>
            <person name="Dalin E."/>
            <person name="Tice H."/>
            <person name="Pitluck S."/>
            <person name="Richardson P."/>
            <person name="Bruce D."/>
            <person name="Goodwin L."/>
            <person name="Han C."/>
            <person name="Detter J.C."/>
            <person name="Schmutz J."/>
            <person name="Brettin T."/>
            <person name="Land M."/>
            <person name="Hauser L."/>
            <person name="Kyrpides N.C."/>
            <person name="Ivanova N."/>
            <person name="Goker M."/>
            <person name="Woyke T."/>
            <person name="Klenk H.P."/>
            <person name="Bryant D.A."/>
        </authorList>
    </citation>
    <scope>NUCLEOTIDE SEQUENCE [LARGE SCALE GENOMIC DNA]</scope>
    <source>
        <strain evidence="2">ATCC 23779 / DSM 785 / 114-95</strain>
    </source>
</reference>
<accession>A9B6N7</accession>
<organism evidence="1 2">
    <name type="scientific">Herpetosiphon aurantiacus (strain ATCC 23779 / DSM 785 / 114-95)</name>
    <dbReference type="NCBI Taxonomy" id="316274"/>
    <lineage>
        <taxon>Bacteria</taxon>
        <taxon>Bacillati</taxon>
        <taxon>Chloroflexota</taxon>
        <taxon>Chloroflexia</taxon>
        <taxon>Herpetosiphonales</taxon>
        <taxon>Herpetosiphonaceae</taxon>
        <taxon>Herpetosiphon</taxon>
    </lineage>
</organism>
<gene>
    <name evidence="1" type="ordered locus">Haur_1703</name>
</gene>
<dbReference type="EMBL" id="CP000875">
    <property type="protein sequence ID" value="ABX04346.1"/>
    <property type="molecule type" value="Genomic_DNA"/>
</dbReference>
<proteinExistence type="predicted"/>
<dbReference type="HOGENOM" id="CLU_1793850_0_0_0"/>
<dbReference type="Proteomes" id="UP000000787">
    <property type="component" value="Chromosome"/>
</dbReference>
<keyword evidence="2" id="KW-1185">Reference proteome</keyword>
<name>A9B6N7_HERA2</name>
<evidence type="ECO:0000313" key="1">
    <source>
        <dbReference type="EMBL" id="ABX04346.1"/>
    </source>
</evidence>
<dbReference type="BioCyc" id="HAUR316274:GHYA-1730-MONOMER"/>
<dbReference type="STRING" id="316274.Haur_1703"/>
<dbReference type="KEGG" id="hau:Haur_1703"/>
<protein>
    <submittedName>
        <fullName evidence="1">Uncharacterized protein</fullName>
    </submittedName>
</protein>